<dbReference type="InterPro" id="IPR036388">
    <property type="entry name" value="WH-like_DNA-bd_sf"/>
</dbReference>
<dbReference type="SUPFAM" id="SSF46894">
    <property type="entry name" value="C-terminal effector domain of the bipartite response regulators"/>
    <property type="match status" value="1"/>
</dbReference>
<dbReference type="InterPro" id="IPR058245">
    <property type="entry name" value="NreC/VraR/RcsB-like_REC"/>
</dbReference>
<dbReference type="Gene3D" id="1.10.10.10">
    <property type="entry name" value="Winged helix-like DNA-binding domain superfamily/Winged helix DNA-binding domain"/>
    <property type="match status" value="1"/>
</dbReference>
<dbReference type="PANTHER" id="PTHR43214">
    <property type="entry name" value="TWO-COMPONENT RESPONSE REGULATOR"/>
    <property type="match status" value="1"/>
</dbReference>
<gene>
    <name evidence="6" type="ORF">C0Q88_10140</name>
</gene>
<proteinExistence type="predicted"/>
<name>A0A2N4TRR9_RALPI</name>
<evidence type="ECO:0000313" key="6">
    <source>
        <dbReference type="EMBL" id="PLC42329.1"/>
    </source>
</evidence>
<dbReference type="EMBL" id="PKQE01000002">
    <property type="protein sequence ID" value="PLC42329.1"/>
    <property type="molecule type" value="Genomic_DNA"/>
</dbReference>
<dbReference type="InterPro" id="IPR001789">
    <property type="entry name" value="Sig_transdc_resp-reg_receiver"/>
</dbReference>
<dbReference type="GO" id="GO:0006355">
    <property type="term" value="P:regulation of DNA-templated transcription"/>
    <property type="evidence" value="ECO:0007669"/>
    <property type="project" value="InterPro"/>
</dbReference>
<dbReference type="PRINTS" id="PR00038">
    <property type="entry name" value="HTHLUXR"/>
</dbReference>
<evidence type="ECO:0000256" key="3">
    <source>
        <dbReference type="PROSITE-ProRule" id="PRU00169"/>
    </source>
</evidence>
<dbReference type="InterPro" id="IPR039420">
    <property type="entry name" value="WalR-like"/>
</dbReference>
<dbReference type="SMART" id="SM00421">
    <property type="entry name" value="HTH_LUXR"/>
    <property type="match status" value="1"/>
</dbReference>
<dbReference type="RefSeq" id="WP_102065433.1">
    <property type="nucleotide sequence ID" value="NZ_PKQE01000002.1"/>
</dbReference>
<evidence type="ECO:0000259" key="5">
    <source>
        <dbReference type="PROSITE" id="PS50110"/>
    </source>
</evidence>
<dbReference type="PROSITE" id="PS50110">
    <property type="entry name" value="RESPONSE_REGULATORY"/>
    <property type="match status" value="1"/>
</dbReference>
<feature type="domain" description="Response regulatory" evidence="5">
    <location>
        <begin position="23"/>
        <end position="142"/>
    </location>
</feature>
<evidence type="ECO:0000256" key="2">
    <source>
        <dbReference type="ARBA" id="ARBA00023125"/>
    </source>
</evidence>
<dbReference type="PROSITE" id="PS50043">
    <property type="entry name" value="HTH_LUXR_2"/>
    <property type="match status" value="1"/>
</dbReference>
<dbReference type="Gene3D" id="3.40.50.2300">
    <property type="match status" value="1"/>
</dbReference>
<dbReference type="InterPro" id="IPR011006">
    <property type="entry name" value="CheY-like_superfamily"/>
</dbReference>
<dbReference type="CDD" id="cd17535">
    <property type="entry name" value="REC_NarL-like"/>
    <property type="match status" value="1"/>
</dbReference>
<evidence type="ECO:0000256" key="1">
    <source>
        <dbReference type="ARBA" id="ARBA00022553"/>
    </source>
</evidence>
<dbReference type="InterPro" id="IPR000792">
    <property type="entry name" value="Tscrpt_reg_LuxR_C"/>
</dbReference>
<evidence type="ECO:0000313" key="7">
    <source>
        <dbReference type="Proteomes" id="UP000234456"/>
    </source>
</evidence>
<dbReference type="AlphaFoldDB" id="A0A2N4TRR9"/>
<evidence type="ECO:0000259" key="4">
    <source>
        <dbReference type="PROSITE" id="PS50043"/>
    </source>
</evidence>
<keyword evidence="2 6" id="KW-0238">DNA-binding</keyword>
<sequence>MFYRRLFYAFHRNNPYSMNARIRVALADDHPVVVAGVTAIIEESGDMEIVGTACNSSELVALLDRHPCDVLLSDYAMPGGDHGDGIPLMGFLLGRYPLLRIVVLTMLDNSAILPRLAATGIHGLVSKADELSHIPLAIRCVERGRTYLSPLMQATLDGSRGVGGKERSALTAREEQVIRLFVSGLSVSQIAQRLQRGKQTISSQKVSAMRKLGIDRDADLYRYALELGWETTEAYPVATPPVMPSNH</sequence>
<dbReference type="PANTHER" id="PTHR43214:SF17">
    <property type="entry name" value="TRANSCRIPTIONAL REGULATORY PROTEIN RCSB"/>
    <property type="match status" value="1"/>
</dbReference>
<feature type="domain" description="HTH luxR-type" evidence="4">
    <location>
        <begin position="163"/>
        <end position="228"/>
    </location>
</feature>
<organism evidence="6 7">
    <name type="scientific">Ralstonia pickettii</name>
    <name type="common">Burkholderia pickettii</name>
    <dbReference type="NCBI Taxonomy" id="329"/>
    <lineage>
        <taxon>Bacteria</taxon>
        <taxon>Pseudomonadati</taxon>
        <taxon>Pseudomonadota</taxon>
        <taxon>Betaproteobacteria</taxon>
        <taxon>Burkholderiales</taxon>
        <taxon>Burkholderiaceae</taxon>
        <taxon>Ralstonia</taxon>
    </lineage>
</organism>
<feature type="modified residue" description="4-aspartylphosphate" evidence="3">
    <location>
        <position position="74"/>
    </location>
</feature>
<dbReference type="SUPFAM" id="SSF52172">
    <property type="entry name" value="CheY-like"/>
    <property type="match status" value="1"/>
</dbReference>
<accession>A0A2N4TRR9</accession>
<keyword evidence="1 3" id="KW-0597">Phosphoprotein</keyword>
<dbReference type="Pfam" id="PF00196">
    <property type="entry name" value="GerE"/>
    <property type="match status" value="1"/>
</dbReference>
<dbReference type="InterPro" id="IPR016032">
    <property type="entry name" value="Sig_transdc_resp-reg_C-effctor"/>
</dbReference>
<dbReference type="GO" id="GO:0000160">
    <property type="term" value="P:phosphorelay signal transduction system"/>
    <property type="evidence" value="ECO:0007669"/>
    <property type="project" value="InterPro"/>
</dbReference>
<dbReference type="CDD" id="cd06170">
    <property type="entry name" value="LuxR_C_like"/>
    <property type="match status" value="1"/>
</dbReference>
<dbReference type="PROSITE" id="PS00622">
    <property type="entry name" value="HTH_LUXR_1"/>
    <property type="match status" value="1"/>
</dbReference>
<comment type="caution">
    <text evidence="6">The sequence shown here is derived from an EMBL/GenBank/DDBJ whole genome shotgun (WGS) entry which is preliminary data.</text>
</comment>
<dbReference type="Proteomes" id="UP000234456">
    <property type="component" value="Unassembled WGS sequence"/>
</dbReference>
<dbReference type="Pfam" id="PF00072">
    <property type="entry name" value="Response_reg"/>
    <property type="match status" value="1"/>
</dbReference>
<reference evidence="6 7" key="1">
    <citation type="submission" date="2017-12" db="EMBL/GenBank/DDBJ databases">
        <title>Draft genome sequence of Ralstonia pickettii 52.</title>
        <authorList>
            <person name="Zheng B."/>
        </authorList>
    </citation>
    <scope>NUCLEOTIDE SEQUENCE [LARGE SCALE GENOMIC DNA]</scope>
    <source>
        <strain evidence="6 7">52</strain>
    </source>
</reference>
<protein>
    <submittedName>
        <fullName evidence="6">DNA-binding response regulator</fullName>
    </submittedName>
</protein>
<dbReference type="SMART" id="SM00448">
    <property type="entry name" value="REC"/>
    <property type="match status" value="1"/>
</dbReference>
<dbReference type="GO" id="GO:0003677">
    <property type="term" value="F:DNA binding"/>
    <property type="evidence" value="ECO:0007669"/>
    <property type="project" value="UniProtKB-KW"/>
</dbReference>
<dbReference type="OrthoDB" id="8585266at2"/>